<accession>A0A3N4RNG8</accession>
<dbReference type="Proteomes" id="UP000266906">
    <property type="component" value="Unassembled WGS sequence"/>
</dbReference>
<name>A0A3N4RNG8_9ACTN</name>
<gene>
    <name evidence="1" type="ORF">EDD38_3295</name>
</gene>
<comment type="caution">
    <text evidence="1">The sequence shown here is derived from an EMBL/GenBank/DDBJ whole genome shotgun (WGS) entry which is preliminary data.</text>
</comment>
<protein>
    <submittedName>
        <fullName evidence="1">Uncharacterized protein</fullName>
    </submittedName>
</protein>
<dbReference type="RefSeq" id="WP_123818603.1">
    <property type="nucleotide sequence ID" value="NZ_RKQG01000001.1"/>
</dbReference>
<reference evidence="1 2" key="1">
    <citation type="submission" date="2018-11" db="EMBL/GenBank/DDBJ databases">
        <title>Sequencing the genomes of 1000 actinobacteria strains.</title>
        <authorList>
            <person name="Klenk H.-P."/>
        </authorList>
    </citation>
    <scope>NUCLEOTIDE SEQUENCE [LARGE SCALE GENOMIC DNA]</scope>
    <source>
        <strain evidence="1 2">DSM 44781</strain>
    </source>
</reference>
<evidence type="ECO:0000313" key="1">
    <source>
        <dbReference type="EMBL" id="RPE34952.1"/>
    </source>
</evidence>
<dbReference type="EMBL" id="RKQG01000001">
    <property type="protein sequence ID" value="RPE34952.1"/>
    <property type="molecule type" value="Genomic_DNA"/>
</dbReference>
<dbReference type="AlphaFoldDB" id="A0A3N4RNG8"/>
<sequence length="88" mass="9752">MTDTDELAPLIALDPPAPCIPTTVYRGPVDCLDGDCHELFTEDGEPTGITRCSHVSEEQVCEEHSEFEASEWEYCTHAEPWPCQAAAR</sequence>
<evidence type="ECO:0000313" key="2">
    <source>
        <dbReference type="Proteomes" id="UP000266906"/>
    </source>
</evidence>
<proteinExistence type="predicted"/>
<organism evidence="1 2">
    <name type="scientific">Kitasatospora cineracea</name>
    <dbReference type="NCBI Taxonomy" id="88074"/>
    <lineage>
        <taxon>Bacteria</taxon>
        <taxon>Bacillati</taxon>
        <taxon>Actinomycetota</taxon>
        <taxon>Actinomycetes</taxon>
        <taxon>Kitasatosporales</taxon>
        <taxon>Streptomycetaceae</taxon>
        <taxon>Kitasatospora</taxon>
    </lineage>
</organism>
<keyword evidence="2" id="KW-1185">Reference proteome</keyword>